<evidence type="ECO:0000256" key="2">
    <source>
        <dbReference type="ARBA" id="ARBA00011255"/>
    </source>
</evidence>
<organism evidence="8 9">
    <name type="scientific">Roseateles violae</name>
    <dbReference type="NCBI Taxonomy" id="3058042"/>
    <lineage>
        <taxon>Bacteria</taxon>
        <taxon>Pseudomonadati</taxon>
        <taxon>Pseudomonadota</taxon>
        <taxon>Betaproteobacteria</taxon>
        <taxon>Burkholderiales</taxon>
        <taxon>Sphaerotilaceae</taxon>
        <taxon>Roseateles</taxon>
    </lineage>
</organism>
<keyword evidence="3" id="KW-0175">Coiled coil</keyword>
<dbReference type="RefSeq" id="WP_290358107.1">
    <property type="nucleotide sequence ID" value="NZ_JAUHHC010000002.1"/>
</dbReference>
<comment type="similarity">
    <text evidence="1 5">Belongs to the FliD family.</text>
</comment>
<proteinExistence type="inferred from homology"/>
<dbReference type="InterPro" id="IPR040026">
    <property type="entry name" value="FliD"/>
</dbReference>
<dbReference type="InterPro" id="IPR010810">
    <property type="entry name" value="Flagellin_hook_IN_motif"/>
</dbReference>
<comment type="caution">
    <text evidence="8">The sequence shown here is derived from an EMBL/GenBank/DDBJ whole genome shotgun (WGS) entry which is preliminary data.</text>
</comment>
<evidence type="ECO:0000256" key="4">
    <source>
        <dbReference type="ARBA" id="ARBA00023143"/>
    </source>
</evidence>
<evidence type="ECO:0000256" key="1">
    <source>
        <dbReference type="ARBA" id="ARBA00009764"/>
    </source>
</evidence>
<evidence type="ECO:0000259" key="7">
    <source>
        <dbReference type="Pfam" id="PF07195"/>
    </source>
</evidence>
<name>A0ABT8DP46_9BURK</name>
<dbReference type="Pfam" id="PF07195">
    <property type="entry name" value="FliD_C"/>
    <property type="match status" value="1"/>
</dbReference>
<gene>
    <name evidence="8" type="primary">fliD</name>
    <name evidence="8" type="ORF">QWJ38_05725</name>
</gene>
<feature type="domain" description="Flagellar hook-associated protein 2 C-terminal" evidence="7">
    <location>
        <begin position="241"/>
        <end position="466"/>
    </location>
</feature>
<dbReference type="Pfam" id="PF02465">
    <property type="entry name" value="FliD_N"/>
    <property type="match status" value="1"/>
</dbReference>
<evidence type="ECO:0000259" key="6">
    <source>
        <dbReference type="Pfam" id="PF02465"/>
    </source>
</evidence>
<evidence type="ECO:0000256" key="3">
    <source>
        <dbReference type="ARBA" id="ARBA00023054"/>
    </source>
</evidence>
<dbReference type="EMBL" id="JAUHHC010000002">
    <property type="protein sequence ID" value="MDN3919778.1"/>
    <property type="molecule type" value="Genomic_DNA"/>
</dbReference>
<keyword evidence="8" id="KW-0969">Cilium</keyword>
<accession>A0ABT8DP46</accession>
<keyword evidence="4 5" id="KW-0975">Bacterial flagellum</keyword>
<evidence type="ECO:0000313" key="9">
    <source>
        <dbReference type="Proteomes" id="UP001228044"/>
    </source>
</evidence>
<feature type="domain" description="Flagellar hook-associated protein 2 N-terminal" evidence="6">
    <location>
        <begin position="10"/>
        <end position="105"/>
    </location>
</feature>
<reference evidence="8 9" key="1">
    <citation type="submission" date="2023-06" db="EMBL/GenBank/DDBJ databases">
        <title>Pelomonas sp. PFR6 16S ribosomal RNA gene Genome sequencing and assembly.</title>
        <authorList>
            <person name="Woo H."/>
        </authorList>
    </citation>
    <scope>NUCLEOTIDE SEQUENCE [LARGE SCALE GENOMIC DNA]</scope>
    <source>
        <strain evidence="8 9">PFR6</strain>
    </source>
</reference>
<comment type="function">
    <text evidence="5">Required for morphogenesis and for the elongation of the flagellar filament by facilitating polymerization of the flagellin monomers at the tip of growing filament. Forms a capping structure, which prevents flagellin subunits (transported through the central channel of the flagellum) from leaking out without polymerization at the distal end.</text>
</comment>
<dbReference type="InterPro" id="IPR010809">
    <property type="entry name" value="FliD_C"/>
</dbReference>
<dbReference type="Proteomes" id="UP001228044">
    <property type="component" value="Unassembled WGS sequence"/>
</dbReference>
<evidence type="ECO:0000313" key="8">
    <source>
        <dbReference type="EMBL" id="MDN3919778.1"/>
    </source>
</evidence>
<sequence>MGISSIGIGSGLDANSIISKLVELEKKPLTTLQTSATFIQTQISSYGKVQSLLSGVTTAATALSKATLWTQSTVGSTNTAITGSASAGATPGSYSVQVTQLATAQSLATNAFNGGSTSELGAGKLKIEFGSWSAGATSSDPLSFSEKSGGTPLELTFDKDTTTLKDVRDAINNAKAGVTASIVTDASGARLTIRSDKTGEENALRISSTDLDGNALTDGLAALNYQPDIDAAAGMKQTIAAANAKAQVNGLDVVSTTNTFTGAIENVSFTVSATTASPGTLNVANDSSSQRKAVQDFATAYNALNSYLVDQTKYDETNKIGGTLQGDSTVLTLRSQLRNVLRDTGAGNFSFLSLTSKSADAPRDGSLTLDTSALDKALADPAKMARLFSGDSSLSGTKGMAKKLADFTAALTGAGGSLSSRTEGLNNKLKLNQKEQDKVTDRVARTQERLEKQYQALDARMASLNALSTYVSQQVTQWNNSGSN</sequence>
<evidence type="ECO:0000256" key="5">
    <source>
        <dbReference type="RuleBase" id="RU362066"/>
    </source>
</evidence>
<comment type="subcellular location">
    <subcellularLocation>
        <location evidence="5">Secreted</location>
    </subcellularLocation>
    <subcellularLocation>
        <location evidence="5">Bacterial flagellum</location>
    </subcellularLocation>
</comment>
<keyword evidence="8" id="KW-0966">Cell projection</keyword>
<dbReference type="Pfam" id="PF07196">
    <property type="entry name" value="Flagellin_IN"/>
    <property type="match status" value="1"/>
</dbReference>
<keyword evidence="5" id="KW-0964">Secreted</keyword>
<keyword evidence="8" id="KW-0282">Flagellum</keyword>
<protein>
    <recommendedName>
        <fullName evidence="5">Flagellar hook-associated protein 2</fullName>
        <shortName evidence="5">HAP2</shortName>
    </recommendedName>
    <alternativeName>
        <fullName evidence="5">Flagellar cap protein</fullName>
    </alternativeName>
</protein>
<dbReference type="InterPro" id="IPR003481">
    <property type="entry name" value="FliD_N"/>
</dbReference>
<keyword evidence="9" id="KW-1185">Reference proteome</keyword>
<dbReference type="PANTHER" id="PTHR30288">
    <property type="entry name" value="FLAGELLAR CAP/ASSEMBLY PROTEIN FLID"/>
    <property type="match status" value="1"/>
</dbReference>
<comment type="subunit">
    <text evidence="2 5">Homopentamer.</text>
</comment>
<dbReference type="PANTHER" id="PTHR30288:SF0">
    <property type="entry name" value="FLAGELLAR HOOK-ASSOCIATED PROTEIN 2"/>
    <property type="match status" value="1"/>
</dbReference>